<feature type="repeat" description="ANK" evidence="2">
    <location>
        <begin position="52"/>
        <end position="84"/>
    </location>
</feature>
<dbReference type="EMBL" id="KQ965737">
    <property type="protein sequence ID" value="KXS19854.1"/>
    <property type="molecule type" value="Genomic_DNA"/>
</dbReference>
<dbReference type="SUPFAM" id="SSF50044">
    <property type="entry name" value="SH3-domain"/>
    <property type="match status" value="1"/>
</dbReference>
<dbReference type="InterPro" id="IPR036770">
    <property type="entry name" value="Ankyrin_rpt-contain_sf"/>
</dbReference>
<feature type="region of interest" description="Disordered" evidence="5">
    <location>
        <begin position="204"/>
        <end position="244"/>
    </location>
</feature>
<dbReference type="Gene3D" id="1.25.40.20">
    <property type="entry name" value="Ankyrin repeat-containing domain"/>
    <property type="match status" value="1"/>
</dbReference>
<dbReference type="CDD" id="cd00174">
    <property type="entry name" value="SH3"/>
    <property type="match status" value="1"/>
</dbReference>
<accession>A0A139AT45</accession>
<evidence type="ECO:0000256" key="1">
    <source>
        <dbReference type="ARBA" id="ARBA00022443"/>
    </source>
</evidence>
<dbReference type="Proteomes" id="UP000070544">
    <property type="component" value="Unassembled WGS sequence"/>
</dbReference>
<feature type="coiled-coil region" evidence="4">
    <location>
        <begin position="435"/>
        <end position="462"/>
    </location>
</feature>
<dbReference type="OrthoDB" id="73680at2759"/>
<dbReference type="PROSITE" id="PS50088">
    <property type="entry name" value="ANK_REPEAT"/>
    <property type="match status" value="1"/>
</dbReference>
<dbReference type="InterPro" id="IPR001452">
    <property type="entry name" value="SH3_domain"/>
</dbReference>
<feature type="compositionally biased region" description="Polar residues" evidence="5">
    <location>
        <begin position="281"/>
        <end position="293"/>
    </location>
</feature>
<evidence type="ECO:0000256" key="5">
    <source>
        <dbReference type="SAM" id="MobiDB-lite"/>
    </source>
</evidence>
<gene>
    <name evidence="7" type="ORF">M427DRAFT_431373</name>
</gene>
<evidence type="ECO:0000313" key="7">
    <source>
        <dbReference type="EMBL" id="KXS19854.1"/>
    </source>
</evidence>
<feature type="region of interest" description="Disordered" evidence="5">
    <location>
        <begin position="681"/>
        <end position="713"/>
    </location>
</feature>
<evidence type="ECO:0000256" key="4">
    <source>
        <dbReference type="SAM" id="Coils"/>
    </source>
</evidence>
<evidence type="ECO:0000313" key="8">
    <source>
        <dbReference type="Proteomes" id="UP000070544"/>
    </source>
</evidence>
<keyword evidence="1 3" id="KW-0728">SH3 domain</keyword>
<evidence type="ECO:0000256" key="3">
    <source>
        <dbReference type="PROSITE-ProRule" id="PRU00192"/>
    </source>
</evidence>
<sequence>MEARQLISGIEAGDLGTIAQALQAGGPSITTTRKTVTLQVNLNGRVESDTVSAEPALLLAIRTASVDILRLLLDAGCDPNCRTEWMVAFPHAKWSQHDWEKLRWTTYTYSSPLEFALVRSPLYFNKSGAEIVITDPATAEDVSDFYNLSPSVQIVEMLLSAGARFGDAEMKRARELRDGRDRFGQQFPPNDIFLRLLKSRPGQFRPESNAMAKGGGSPGNVAGHQRARNGSTGSDDMMNGGGNQSLRQLHAQELARVAAKLTEQLRINDDLRNELQKRQPRSGSRDSGLSEGSGTIERYRQRISDLERDRQHLAIQAARVPELERERQHLSTQLAAKTVSAEQEKAKLERRALLAEESRGAVTAQAARVPELERENGRLLSRIAELEREKQHFISREGSTAQLEVEKRELIGRIADLDLARQTLQTDKMTGDARLAVEQSKVAQLERELSTERNNSNQLRQQIAAERLIVSQAQQKLSSEHTQWVQFAQEASADRNRLAELEQARMADRNQIALLEEKIITQRAQLERLSQVERDLAGERARAAALEKEARDAQGTISALKERISGSGGGGTTGRPLPLPPGIPTSAPRANATNGATPSSPTSLSDPAPRTKPIKKHMFVITPYTAQDVDELSLTVGEQVWVAYVFPDDWAQGVNSRSRSGVFPLVCLADSKDPPNHFPAISGRTSSIRNKNPPTTTTIGVPGNSIGGTTTSDYRPYGVRLGGALETRPLTSLEPHSQAISEVDSQTLPFGGNSVFGARLFGLSSPSS</sequence>
<dbReference type="InterPro" id="IPR002110">
    <property type="entry name" value="Ankyrin_rpt"/>
</dbReference>
<dbReference type="Pfam" id="PF00018">
    <property type="entry name" value="SH3_1"/>
    <property type="match status" value="1"/>
</dbReference>
<feature type="compositionally biased region" description="Polar residues" evidence="5">
    <location>
        <begin position="591"/>
        <end position="605"/>
    </location>
</feature>
<proteinExistence type="predicted"/>
<dbReference type="AlphaFoldDB" id="A0A139AT45"/>
<evidence type="ECO:0000256" key="2">
    <source>
        <dbReference type="PROSITE-ProRule" id="PRU00023"/>
    </source>
</evidence>
<feature type="domain" description="SH3" evidence="6">
    <location>
        <begin position="613"/>
        <end position="673"/>
    </location>
</feature>
<dbReference type="Pfam" id="PF00023">
    <property type="entry name" value="Ank"/>
    <property type="match status" value="1"/>
</dbReference>
<reference evidence="7 8" key="1">
    <citation type="journal article" date="2015" name="Genome Biol. Evol.">
        <title>Phylogenomic analyses indicate that early fungi evolved digesting cell walls of algal ancestors of land plants.</title>
        <authorList>
            <person name="Chang Y."/>
            <person name="Wang S."/>
            <person name="Sekimoto S."/>
            <person name="Aerts A.L."/>
            <person name="Choi C."/>
            <person name="Clum A."/>
            <person name="LaButti K.M."/>
            <person name="Lindquist E.A."/>
            <person name="Yee Ngan C."/>
            <person name="Ohm R.A."/>
            <person name="Salamov A.A."/>
            <person name="Grigoriev I.V."/>
            <person name="Spatafora J.W."/>
            <person name="Berbee M.L."/>
        </authorList>
    </citation>
    <scope>NUCLEOTIDE SEQUENCE [LARGE SCALE GENOMIC DNA]</scope>
    <source>
        <strain evidence="7 8">JEL478</strain>
    </source>
</reference>
<dbReference type="Gene3D" id="2.30.30.40">
    <property type="entry name" value="SH3 Domains"/>
    <property type="match status" value="1"/>
</dbReference>
<name>A0A139AT45_GONPJ</name>
<dbReference type="PROSITE" id="PS50002">
    <property type="entry name" value="SH3"/>
    <property type="match status" value="1"/>
</dbReference>
<dbReference type="InterPro" id="IPR036028">
    <property type="entry name" value="SH3-like_dom_sf"/>
</dbReference>
<feature type="region of interest" description="Disordered" evidence="5">
    <location>
        <begin position="271"/>
        <end position="296"/>
    </location>
</feature>
<organism evidence="7 8">
    <name type="scientific">Gonapodya prolifera (strain JEL478)</name>
    <name type="common">Monoblepharis prolifera</name>
    <dbReference type="NCBI Taxonomy" id="1344416"/>
    <lineage>
        <taxon>Eukaryota</taxon>
        <taxon>Fungi</taxon>
        <taxon>Fungi incertae sedis</taxon>
        <taxon>Chytridiomycota</taxon>
        <taxon>Chytridiomycota incertae sedis</taxon>
        <taxon>Monoblepharidomycetes</taxon>
        <taxon>Monoblepharidales</taxon>
        <taxon>Gonapodyaceae</taxon>
        <taxon>Gonapodya</taxon>
    </lineage>
</organism>
<keyword evidence="2" id="KW-0040">ANK repeat</keyword>
<evidence type="ECO:0000259" key="6">
    <source>
        <dbReference type="PROSITE" id="PS50002"/>
    </source>
</evidence>
<keyword evidence="8" id="KW-1185">Reference proteome</keyword>
<protein>
    <recommendedName>
        <fullName evidence="6">SH3 domain-containing protein</fullName>
    </recommendedName>
</protein>
<feature type="compositionally biased region" description="Polar residues" evidence="5">
    <location>
        <begin position="683"/>
        <end position="699"/>
    </location>
</feature>
<feature type="region of interest" description="Disordered" evidence="5">
    <location>
        <begin position="561"/>
        <end position="611"/>
    </location>
</feature>
<keyword evidence="4" id="KW-0175">Coiled coil</keyword>